<dbReference type="PANTHER" id="PTHR43300">
    <property type="entry name" value="ACETYLTRANSFERASE"/>
    <property type="match status" value="1"/>
</dbReference>
<dbReference type="Pfam" id="PF14602">
    <property type="entry name" value="Hexapep_2"/>
    <property type="match status" value="1"/>
</dbReference>
<evidence type="ECO:0000313" key="2">
    <source>
        <dbReference type="EMBL" id="ANF53560.1"/>
    </source>
</evidence>
<comment type="similarity">
    <text evidence="1">Belongs to the transferase hexapeptide repeat family.</text>
</comment>
<keyword evidence="3" id="KW-1185">Reference proteome</keyword>
<proteinExistence type="inferred from homology"/>
<dbReference type="CDD" id="cd03349">
    <property type="entry name" value="LbH_XAT"/>
    <property type="match status" value="1"/>
</dbReference>
<dbReference type="SUPFAM" id="SSF51161">
    <property type="entry name" value="Trimeric LpxA-like enzymes"/>
    <property type="match status" value="1"/>
</dbReference>
<evidence type="ECO:0000256" key="1">
    <source>
        <dbReference type="ARBA" id="ARBA00007274"/>
    </source>
</evidence>
<organism evidence="2 3">
    <name type="scientific">Brevundimonas naejangsanensis</name>
    <dbReference type="NCBI Taxonomy" id="588932"/>
    <lineage>
        <taxon>Bacteria</taxon>
        <taxon>Pseudomonadati</taxon>
        <taxon>Pseudomonadota</taxon>
        <taxon>Alphaproteobacteria</taxon>
        <taxon>Caulobacterales</taxon>
        <taxon>Caulobacteraceae</taxon>
        <taxon>Brevundimonas</taxon>
    </lineage>
</organism>
<dbReference type="AlphaFoldDB" id="A0A172Y2Y4"/>
<dbReference type="STRING" id="588932.DA69_01530"/>
<protein>
    <recommendedName>
        <fullName evidence="4">CatB-related O-acetyltransferase</fullName>
    </recommendedName>
</protein>
<sequence>MDTDIRVMRTFEIEGPCVLYKGPYTPSIGGDASSGLCAMGMHSYSYSALHEAMRIGRYCSISTGLAILDSTHPIDWVTTSIIAFRPHNDIVRGHVDENVVEAFKFSPIGLKPYPVIEHDVWVGRDVTLSMGVTLGTGCIVAAGSVVTKDVPPYAIVGGNPATIIGWRHRPDTIRRLLNSQWWLYSARDLTRLPLDQPDRFLDMLAQAVESGKIRPHTPLAVRVSPEGITPVTSATYSAAHRPLAN</sequence>
<dbReference type="Gene3D" id="2.160.10.10">
    <property type="entry name" value="Hexapeptide repeat proteins"/>
    <property type="match status" value="1"/>
</dbReference>
<dbReference type="InterPro" id="IPR050179">
    <property type="entry name" value="Trans_hexapeptide_repeat"/>
</dbReference>
<dbReference type="EMBL" id="CP015614">
    <property type="protein sequence ID" value="ANF53560.1"/>
    <property type="molecule type" value="Genomic_DNA"/>
</dbReference>
<dbReference type="KEGG" id="bne:DA69_01530"/>
<dbReference type="InterPro" id="IPR011004">
    <property type="entry name" value="Trimer_LpxA-like_sf"/>
</dbReference>
<gene>
    <name evidence="2" type="ORF">DA69_01530</name>
</gene>
<dbReference type="InterPro" id="IPR001451">
    <property type="entry name" value="Hexapep"/>
</dbReference>
<dbReference type="Proteomes" id="UP000077603">
    <property type="component" value="Chromosome"/>
</dbReference>
<reference evidence="2 3" key="1">
    <citation type="journal article" date="2014" name="Genome Announc.">
        <title>Genome Sequence of a Promising Hydrogen-Producing Facultative Anaerobic Bacterium, Brevundimonas naejangsanensis Strain B1.</title>
        <authorList>
            <person name="Su H."/>
            <person name="Zhang T."/>
            <person name="Bao M."/>
            <person name="Jiang Y."/>
            <person name="Wang Y."/>
            <person name="Tan T."/>
        </authorList>
    </citation>
    <scope>NUCLEOTIDE SEQUENCE [LARGE SCALE GENOMIC DNA]</scope>
    <source>
        <strain evidence="2 3">B1</strain>
    </source>
</reference>
<accession>A0A172Y2Y4</accession>
<evidence type="ECO:0000313" key="3">
    <source>
        <dbReference type="Proteomes" id="UP000077603"/>
    </source>
</evidence>
<evidence type="ECO:0008006" key="4">
    <source>
        <dbReference type="Google" id="ProtNLM"/>
    </source>
</evidence>
<name>A0A172Y2Y4_9CAUL</name>
<dbReference type="PANTHER" id="PTHR43300:SF11">
    <property type="entry name" value="ACETYLTRANSFERASE RV3034C-RELATED"/>
    <property type="match status" value="1"/>
</dbReference>